<dbReference type="Proteomes" id="UP001152320">
    <property type="component" value="Chromosome 10"/>
</dbReference>
<dbReference type="GO" id="GO:0007156">
    <property type="term" value="P:homophilic cell adhesion via plasma membrane adhesion molecules"/>
    <property type="evidence" value="ECO:0007669"/>
    <property type="project" value="TreeGrafter"/>
</dbReference>
<dbReference type="InterPro" id="IPR036179">
    <property type="entry name" value="Ig-like_dom_sf"/>
</dbReference>
<dbReference type="GO" id="GO:0016020">
    <property type="term" value="C:membrane"/>
    <property type="evidence" value="ECO:0007669"/>
    <property type="project" value="UniProtKB-SubCell"/>
</dbReference>
<keyword evidence="7" id="KW-0812">Transmembrane</keyword>
<keyword evidence="2" id="KW-0732">Signal</keyword>
<keyword evidence="6" id="KW-0325">Glycoprotein</keyword>
<evidence type="ECO:0000259" key="8">
    <source>
        <dbReference type="PROSITE" id="PS50835"/>
    </source>
</evidence>
<dbReference type="InterPro" id="IPR051427">
    <property type="entry name" value="Nectin/Nectin-like"/>
</dbReference>
<evidence type="ECO:0000256" key="5">
    <source>
        <dbReference type="ARBA" id="ARBA00023157"/>
    </source>
</evidence>
<feature type="domain" description="Ig-like" evidence="8">
    <location>
        <begin position="5"/>
        <end position="118"/>
    </location>
</feature>
<evidence type="ECO:0000256" key="6">
    <source>
        <dbReference type="ARBA" id="ARBA00023180"/>
    </source>
</evidence>
<feature type="transmembrane region" description="Helical" evidence="7">
    <location>
        <begin position="313"/>
        <end position="334"/>
    </location>
</feature>
<dbReference type="GO" id="GO:0005912">
    <property type="term" value="C:adherens junction"/>
    <property type="evidence" value="ECO:0007669"/>
    <property type="project" value="TreeGrafter"/>
</dbReference>
<evidence type="ECO:0000256" key="2">
    <source>
        <dbReference type="ARBA" id="ARBA00022729"/>
    </source>
</evidence>
<dbReference type="SMART" id="SM00409">
    <property type="entry name" value="IG"/>
    <property type="match status" value="1"/>
</dbReference>
<comment type="subcellular location">
    <subcellularLocation>
        <location evidence="1">Membrane</location>
    </subcellularLocation>
</comment>
<evidence type="ECO:0000313" key="9">
    <source>
        <dbReference type="EMBL" id="KAJ8035123.1"/>
    </source>
</evidence>
<evidence type="ECO:0000313" key="10">
    <source>
        <dbReference type="Proteomes" id="UP001152320"/>
    </source>
</evidence>
<dbReference type="OrthoDB" id="10043043at2759"/>
<accession>A0A9Q1BYS6</accession>
<dbReference type="PANTHER" id="PTHR23277">
    <property type="entry name" value="NECTIN-RELATED"/>
    <property type="match status" value="1"/>
</dbReference>
<dbReference type="Gene3D" id="2.60.40.10">
    <property type="entry name" value="Immunoglobulins"/>
    <property type="match status" value="1"/>
</dbReference>
<dbReference type="InterPro" id="IPR013783">
    <property type="entry name" value="Ig-like_fold"/>
</dbReference>
<dbReference type="InterPro" id="IPR007110">
    <property type="entry name" value="Ig-like_dom"/>
</dbReference>
<evidence type="ECO:0000256" key="1">
    <source>
        <dbReference type="ARBA" id="ARBA00004370"/>
    </source>
</evidence>
<gene>
    <name evidence="9" type="ORF">HOLleu_22248</name>
</gene>
<dbReference type="InterPro" id="IPR003599">
    <property type="entry name" value="Ig_sub"/>
</dbReference>
<evidence type="ECO:0000256" key="3">
    <source>
        <dbReference type="ARBA" id="ARBA00022737"/>
    </source>
</evidence>
<keyword evidence="7" id="KW-1133">Transmembrane helix</keyword>
<dbReference type="AlphaFoldDB" id="A0A9Q1BYS6"/>
<dbReference type="PANTHER" id="PTHR23277:SF108">
    <property type="entry name" value="FASCICLIN-3"/>
    <property type="match status" value="1"/>
</dbReference>
<keyword evidence="10" id="KW-1185">Reference proteome</keyword>
<dbReference type="SUPFAM" id="SSF48726">
    <property type="entry name" value="Immunoglobulin"/>
    <property type="match status" value="1"/>
</dbReference>
<dbReference type="GO" id="GO:0007157">
    <property type="term" value="P:heterophilic cell-cell adhesion via plasma membrane cell adhesion molecules"/>
    <property type="evidence" value="ECO:0007669"/>
    <property type="project" value="TreeGrafter"/>
</dbReference>
<proteinExistence type="predicted"/>
<sequence length="386" mass="43679">MIQVPLRLTVTIILMRYIVYASSVNTGWRNKIYPEGTNITLQCAISDRNNSTTLWLDEQQNIIIFTGEFRNTTESKFKNFEVSKIWGDKSLHIHNANVSDEGNYTCREDDKSESFGVQIEAVPILDMYVNNVQVTDIKYERISVPFADLIFIRCMALRAKPAVGLELKLGEREWIQPANVTYLQDGFYTNTEANFSFNVTSRNETEVMCKTSGGISITPVITRVTIDVVYLPICTLQRMEDEVICQCDANPPVNQYKIIVNEKLEASGRRLEIDPNASANVTCFASNNIGTGKSTFFFVSDDEAIPYSQIKRLAVLTVIVVAVPCITGTLFWYLQRNKMKRRGLKKSTNHCTYESRQNSYPAEEVALPMLPENEAESAQAEAEHVL</sequence>
<dbReference type="Pfam" id="PF07686">
    <property type="entry name" value="V-set"/>
    <property type="match status" value="1"/>
</dbReference>
<reference evidence="9" key="1">
    <citation type="submission" date="2021-10" db="EMBL/GenBank/DDBJ databases">
        <title>Tropical sea cucumber genome reveals ecological adaptation and Cuvierian tubules defense mechanism.</title>
        <authorList>
            <person name="Chen T."/>
        </authorList>
    </citation>
    <scope>NUCLEOTIDE SEQUENCE</scope>
    <source>
        <strain evidence="9">Nanhai2018</strain>
        <tissue evidence="9">Muscle</tissue>
    </source>
</reference>
<keyword evidence="3" id="KW-0677">Repeat</keyword>
<dbReference type="InterPro" id="IPR013106">
    <property type="entry name" value="Ig_V-set"/>
</dbReference>
<name>A0A9Q1BYS6_HOLLE</name>
<comment type="caution">
    <text evidence="9">The sequence shown here is derived from an EMBL/GenBank/DDBJ whole genome shotgun (WGS) entry which is preliminary data.</text>
</comment>
<keyword evidence="5" id="KW-1015">Disulfide bond</keyword>
<dbReference type="PROSITE" id="PS50835">
    <property type="entry name" value="IG_LIKE"/>
    <property type="match status" value="1"/>
</dbReference>
<evidence type="ECO:0000256" key="7">
    <source>
        <dbReference type="SAM" id="Phobius"/>
    </source>
</evidence>
<organism evidence="9 10">
    <name type="scientific">Holothuria leucospilota</name>
    <name type="common">Black long sea cucumber</name>
    <name type="synonym">Mertensiothuria leucospilota</name>
    <dbReference type="NCBI Taxonomy" id="206669"/>
    <lineage>
        <taxon>Eukaryota</taxon>
        <taxon>Metazoa</taxon>
        <taxon>Echinodermata</taxon>
        <taxon>Eleutherozoa</taxon>
        <taxon>Echinozoa</taxon>
        <taxon>Holothuroidea</taxon>
        <taxon>Aspidochirotacea</taxon>
        <taxon>Aspidochirotida</taxon>
        <taxon>Holothuriidae</taxon>
        <taxon>Holothuria</taxon>
    </lineage>
</organism>
<evidence type="ECO:0000256" key="4">
    <source>
        <dbReference type="ARBA" id="ARBA00023136"/>
    </source>
</evidence>
<protein>
    <recommendedName>
        <fullName evidence="8">Ig-like domain-containing protein</fullName>
    </recommendedName>
</protein>
<dbReference type="EMBL" id="JAIZAY010000010">
    <property type="protein sequence ID" value="KAJ8035123.1"/>
    <property type="molecule type" value="Genomic_DNA"/>
</dbReference>
<keyword evidence="4 7" id="KW-0472">Membrane</keyword>